<keyword evidence="10" id="KW-1185">Reference proteome</keyword>
<evidence type="ECO:0000256" key="6">
    <source>
        <dbReference type="ARBA" id="ARBA00022884"/>
    </source>
</evidence>
<keyword evidence="5 7" id="KW-0378">Hydrolase</keyword>
<comment type="function">
    <text evidence="1 7">RNaseP catalyzes the removal of the 5'-leader sequence from pre-tRNA to produce the mature 5'-terminus. It can also cleave other RNA substrates such as 4.5S RNA. The protein component plays an auxiliary but essential role in vivo by binding to the 5'-leader sequence and broadening the substrate specificity of the ribozyme.</text>
</comment>
<sequence length="130" mass="14807">MRHLSYVRELRLLTPADFQSVFSQPPVKAVTAELTMLASPNTLGHARIGVTVSKKRAKRAVDRNRIKRQIRETFRLKQHKIPAFDIVIIAKPGITALDNETMRLRLDYLWRTISKRCAQYQSASSDSTSG</sequence>
<keyword evidence="4 7" id="KW-0255">Endonuclease</keyword>
<dbReference type="InterPro" id="IPR014721">
    <property type="entry name" value="Ribsml_uS5_D2-typ_fold_subgr"/>
</dbReference>
<dbReference type="Gene3D" id="3.30.230.10">
    <property type="match status" value="1"/>
</dbReference>
<dbReference type="InterPro" id="IPR020568">
    <property type="entry name" value="Ribosomal_Su5_D2-typ_SF"/>
</dbReference>
<evidence type="ECO:0000313" key="10">
    <source>
        <dbReference type="Proteomes" id="UP000194450"/>
    </source>
</evidence>
<dbReference type="EMBL" id="FXWH01000001">
    <property type="protein sequence ID" value="SMQ58181.1"/>
    <property type="molecule type" value="Genomic_DNA"/>
</dbReference>
<gene>
    <name evidence="7" type="primary">rnpA</name>
    <name evidence="9" type="ORF">SAMN06297229_0072</name>
</gene>
<dbReference type="HAMAP" id="MF_00227">
    <property type="entry name" value="RNase_P"/>
    <property type="match status" value="1"/>
</dbReference>
<dbReference type="GO" id="GO:0042781">
    <property type="term" value="F:3'-tRNA processing endoribonuclease activity"/>
    <property type="evidence" value="ECO:0007669"/>
    <property type="project" value="TreeGrafter"/>
</dbReference>
<keyword evidence="3 7" id="KW-0540">Nuclease</keyword>
<evidence type="ECO:0000256" key="2">
    <source>
        <dbReference type="ARBA" id="ARBA00022694"/>
    </source>
</evidence>
<protein>
    <recommendedName>
        <fullName evidence="7 8">Ribonuclease P protein component</fullName>
        <shortName evidence="7">RNase P protein</shortName>
        <shortName evidence="7">RNaseP protein</shortName>
        <ecNumber evidence="7 8">3.1.26.5</ecNumber>
    </recommendedName>
    <alternativeName>
        <fullName evidence="7">Protein C5</fullName>
    </alternativeName>
</protein>
<dbReference type="PROSITE" id="PS00648">
    <property type="entry name" value="RIBONUCLEASE_P"/>
    <property type="match status" value="1"/>
</dbReference>
<accession>A0A1Y6EAD4</accession>
<dbReference type="GO" id="GO:0000049">
    <property type="term" value="F:tRNA binding"/>
    <property type="evidence" value="ECO:0007669"/>
    <property type="project" value="UniProtKB-UniRule"/>
</dbReference>
<proteinExistence type="inferred from homology"/>
<dbReference type="GO" id="GO:0004526">
    <property type="term" value="F:ribonuclease P activity"/>
    <property type="evidence" value="ECO:0007669"/>
    <property type="project" value="UniProtKB-UniRule"/>
</dbReference>
<dbReference type="RefSeq" id="WP_086433282.1">
    <property type="nucleotide sequence ID" value="NZ_FXWH01000001.1"/>
</dbReference>
<comment type="catalytic activity">
    <reaction evidence="7">
        <text>Endonucleolytic cleavage of RNA, removing 5'-extranucleotides from tRNA precursor.</text>
        <dbReference type="EC" id="3.1.26.5"/>
    </reaction>
</comment>
<dbReference type="EC" id="3.1.26.5" evidence="7 8"/>
<reference evidence="10" key="1">
    <citation type="submission" date="2017-04" db="EMBL/GenBank/DDBJ databases">
        <authorList>
            <person name="Varghese N."/>
            <person name="Submissions S."/>
        </authorList>
    </citation>
    <scope>NUCLEOTIDE SEQUENCE [LARGE SCALE GENOMIC DNA]</scope>
</reference>
<evidence type="ECO:0000256" key="4">
    <source>
        <dbReference type="ARBA" id="ARBA00022759"/>
    </source>
</evidence>
<evidence type="ECO:0000256" key="5">
    <source>
        <dbReference type="ARBA" id="ARBA00022801"/>
    </source>
</evidence>
<organism evidence="9 10">
    <name type="scientific">Pseudidiomarina planktonica</name>
    <dbReference type="NCBI Taxonomy" id="1323738"/>
    <lineage>
        <taxon>Bacteria</taxon>
        <taxon>Pseudomonadati</taxon>
        <taxon>Pseudomonadota</taxon>
        <taxon>Gammaproteobacteria</taxon>
        <taxon>Alteromonadales</taxon>
        <taxon>Idiomarinaceae</taxon>
        <taxon>Pseudidiomarina</taxon>
    </lineage>
</organism>
<dbReference type="SUPFAM" id="SSF54211">
    <property type="entry name" value="Ribosomal protein S5 domain 2-like"/>
    <property type="match status" value="1"/>
</dbReference>
<dbReference type="GO" id="GO:0030677">
    <property type="term" value="C:ribonuclease P complex"/>
    <property type="evidence" value="ECO:0007669"/>
    <property type="project" value="TreeGrafter"/>
</dbReference>
<evidence type="ECO:0000256" key="3">
    <source>
        <dbReference type="ARBA" id="ARBA00022722"/>
    </source>
</evidence>
<dbReference type="PANTHER" id="PTHR33992:SF1">
    <property type="entry name" value="RIBONUCLEASE P PROTEIN COMPONENT"/>
    <property type="match status" value="1"/>
</dbReference>
<evidence type="ECO:0000256" key="7">
    <source>
        <dbReference type="HAMAP-Rule" id="MF_00227"/>
    </source>
</evidence>
<dbReference type="InterPro" id="IPR020539">
    <property type="entry name" value="RNase_P_CS"/>
</dbReference>
<dbReference type="PANTHER" id="PTHR33992">
    <property type="entry name" value="RIBONUCLEASE P PROTEIN COMPONENT"/>
    <property type="match status" value="1"/>
</dbReference>
<dbReference type="NCBIfam" id="TIGR00188">
    <property type="entry name" value="rnpA"/>
    <property type="match status" value="1"/>
</dbReference>
<dbReference type="OrthoDB" id="9796422at2"/>
<dbReference type="GO" id="GO:0001682">
    <property type="term" value="P:tRNA 5'-leader removal"/>
    <property type="evidence" value="ECO:0007669"/>
    <property type="project" value="UniProtKB-UniRule"/>
</dbReference>
<evidence type="ECO:0000256" key="8">
    <source>
        <dbReference type="NCBIfam" id="TIGR00188"/>
    </source>
</evidence>
<evidence type="ECO:0000256" key="1">
    <source>
        <dbReference type="ARBA" id="ARBA00002663"/>
    </source>
</evidence>
<dbReference type="InterPro" id="IPR000100">
    <property type="entry name" value="RNase_P"/>
</dbReference>
<keyword evidence="2 7" id="KW-0819">tRNA processing</keyword>
<name>A0A1Y6EAD4_9GAMM</name>
<evidence type="ECO:0000313" key="9">
    <source>
        <dbReference type="EMBL" id="SMQ58181.1"/>
    </source>
</evidence>
<comment type="subunit">
    <text evidence="7">Consists of a catalytic RNA component (M1 or rnpB) and a protein subunit.</text>
</comment>
<dbReference type="Pfam" id="PF00825">
    <property type="entry name" value="Ribonuclease_P"/>
    <property type="match status" value="1"/>
</dbReference>
<dbReference type="AlphaFoldDB" id="A0A1Y6EAD4"/>
<comment type="similarity">
    <text evidence="7">Belongs to the RnpA family.</text>
</comment>
<dbReference type="Proteomes" id="UP000194450">
    <property type="component" value="Unassembled WGS sequence"/>
</dbReference>
<keyword evidence="6 7" id="KW-0694">RNA-binding</keyword>